<sequence length="202" mass="21787">MTDPSALNVLAICGSLRAGSFNAGLVRALTADAPPAMKIDVLDAWHELPPLNNDLVVGGVLPGPVQHISDRIRAADAVIIATPEYCYGVPGTLKNLLDWMSFPPPVNCFRFKPVGVLGASAGAFGTVRAQLALRQTLMFLDATVMTKPEVYVTDAASKYDSGVLADQPTIKLLRHFLDSFEEFVRVCQARGLDPATREFLFT</sequence>
<protein>
    <submittedName>
        <fullName evidence="2">NAD(P)H-dependent oxidoreductase</fullName>
    </submittedName>
</protein>
<dbReference type="RefSeq" id="WP_233723288.1">
    <property type="nucleotide sequence ID" value="NZ_JAJVCN010000001.1"/>
</dbReference>
<evidence type="ECO:0000313" key="2">
    <source>
        <dbReference type="EMBL" id="MCE7002263.1"/>
    </source>
</evidence>
<keyword evidence="3" id="KW-1185">Reference proteome</keyword>
<dbReference type="InterPro" id="IPR005025">
    <property type="entry name" value="FMN_Rdtase-like_dom"/>
</dbReference>
<evidence type="ECO:0000313" key="3">
    <source>
        <dbReference type="Proteomes" id="UP001521150"/>
    </source>
</evidence>
<dbReference type="InterPro" id="IPR029039">
    <property type="entry name" value="Flavoprotein-like_sf"/>
</dbReference>
<dbReference type="SUPFAM" id="SSF52218">
    <property type="entry name" value="Flavoproteins"/>
    <property type="match status" value="1"/>
</dbReference>
<gene>
    <name evidence="2" type="ORF">LWC34_05385</name>
</gene>
<dbReference type="Gene3D" id="3.40.50.360">
    <property type="match status" value="1"/>
</dbReference>
<organism evidence="2 3">
    <name type="scientific">Kibdelosporangium philippinense</name>
    <dbReference type="NCBI Taxonomy" id="211113"/>
    <lineage>
        <taxon>Bacteria</taxon>
        <taxon>Bacillati</taxon>
        <taxon>Actinomycetota</taxon>
        <taxon>Actinomycetes</taxon>
        <taxon>Pseudonocardiales</taxon>
        <taxon>Pseudonocardiaceae</taxon>
        <taxon>Kibdelosporangium</taxon>
    </lineage>
</organism>
<name>A0ABS8Z5E8_9PSEU</name>
<reference evidence="2 3" key="1">
    <citation type="submission" date="2021-12" db="EMBL/GenBank/DDBJ databases">
        <title>Genome sequence of Kibdelosporangium philippinense ATCC 49844.</title>
        <authorList>
            <person name="Fedorov E.A."/>
            <person name="Omeragic M."/>
            <person name="Shalygina K.F."/>
            <person name="Maclea K.S."/>
        </authorList>
    </citation>
    <scope>NUCLEOTIDE SEQUENCE [LARGE SCALE GENOMIC DNA]</scope>
    <source>
        <strain evidence="2 3">ATCC 49844</strain>
    </source>
</reference>
<dbReference type="InterPro" id="IPR050712">
    <property type="entry name" value="NAD(P)H-dep_reductase"/>
</dbReference>
<dbReference type="Proteomes" id="UP001521150">
    <property type="component" value="Unassembled WGS sequence"/>
</dbReference>
<proteinExistence type="predicted"/>
<dbReference type="Pfam" id="PF03358">
    <property type="entry name" value="FMN_red"/>
    <property type="match status" value="1"/>
</dbReference>
<dbReference type="EMBL" id="JAJVCN010000001">
    <property type="protein sequence ID" value="MCE7002263.1"/>
    <property type="molecule type" value="Genomic_DNA"/>
</dbReference>
<comment type="caution">
    <text evidence="2">The sequence shown here is derived from an EMBL/GenBank/DDBJ whole genome shotgun (WGS) entry which is preliminary data.</text>
</comment>
<dbReference type="PANTHER" id="PTHR30543:SF21">
    <property type="entry name" value="NAD(P)H-DEPENDENT FMN REDUCTASE LOT6"/>
    <property type="match status" value="1"/>
</dbReference>
<dbReference type="PANTHER" id="PTHR30543">
    <property type="entry name" value="CHROMATE REDUCTASE"/>
    <property type="match status" value="1"/>
</dbReference>
<evidence type="ECO:0000259" key="1">
    <source>
        <dbReference type="Pfam" id="PF03358"/>
    </source>
</evidence>
<accession>A0ABS8Z5E8</accession>
<feature type="domain" description="NADPH-dependent FMN reductase-like" evidence="1">
    <location>
        <begin position="8"/>
        <end position="155"/>
    </location>
</feature>